<evidence type="ECO:0000256" key="13">
    <source>
        <dbReference type="ARBA" id="ARBA00022837"/>
    </source>
</evidence>
<keyword evidence="8" id="KW-1134">Transmembrane beta strand</keyword>
<dbReference type="GO" id="GO:0005509">
    <property type="term" value="F:calcium ion binding"/>
    <property type="evidence" value="ECO:0007669"/>
    <property type="project" value="TreeGrafter"/>
</dbReference>
<dbReference type="PANTHER" id="PTHR40457:SF1">
    <property type="entry name" value="PHOSPHOLIPASE A1"/>
    <property type="match status" value="1"/>
</dbReference>
<feature type="binding site" description="in dimeric form" evidence="20">
    <location>
        <position position="178"/>
    </location>
    <ligand>
        <name>Ca(2+)</name>
        <dbReference type="ChEBI" id="CHEBI:29108"/>
        <label>1</label>
    </ligand>
</feature>
<evidence type="ECO:0000256" key="2">
    <source>
        <dbReference type="ARBA" id="ARBA00001604"/>
    </source>
</evidence>
<evidence type="ECO:0000256" key="21">
    <source>
        <dbReference type="SAM" id="SignalP"/>
    </source>
</evidence>
<dbReference type="GO" id="GO:0016042">
    <property type="term" value="P:lipid catabolic process"/>
    <property type="evidence" value="ECO:0007669"/>
    <property type="project" value="UniProtKB-KW"/>
</dbReference>
<organism evidence="22 23">
    <name type="scientific">Desulfuromonas soudanensis</name>
    <dbReference type="NCBI Taxonomy" id="1603606"/>
    <lineage>
        <taxon>Bacteria</taxon>
        <taxon>Pseudomonadati</taxon>
        <taxon>Thermodesulfobacteriota</taxon>
        <taxon>Desulfuromonadia</taxon>
        <taxon>Desulfuromonadales</taxon>
        <taxon>Desulfuromonadaceae</taxon>
        <taxon>Desulfuromonas</taxon>
    </lineage>
</organism>
<keyword evidence="23" id="KW-1185">Reference proteome</keyword>
<dbReference type="OrthoDB" id="188433at2"/>
<evidence type="ECO:0000313" key="23">
    <source>
        <dbReference type="Proteomes" id="UP000057158"/>
    </source>
</evidence>
<feature type="binding site" description="in dimeric form" evidence="20">
    <location>
        <position position="218"/>
    </location>
    <ligand>
        <name>Ca(2+)</name>
        <dbReference type="ChEBI" id="CHEBI:29108"/>
        <label>1</label>
    </ligand>
</feature>
<dbReference type="PANTHER" id="PTHR40457">
    <property type="entry name" value="PHOSPHOLIPASE A1"/>
    <property type="match status" value="1"/>
</dbReference>
<keyword evidence="15" id="KW-0443">Lipid metabolism</keyword>
<sequence>MKLRRLYSLGPVLFLVFGLLQIADPAAAQETGGVAVAATAPGDESAIEKRSKLERHVSGNRFAILPHKQNYLLPVSYNFSPNRGDSEELGDGINHAEVKFQLSLKMPLWEGIFSRRGTLFGGYSQQSFWQAYNSNRSAPFRETNYEPELFLSFDTDFDVLGARNRIVSFGVVHQSNGRSEPYSRSWNRIFALLAFERGNLYFALKPWYRIPESLEDDDNPDIDAYLGFGEFYAVYSWRTQWLGLMLRNNLRADNRGAIQIDYSFPLIKKMDGYLQFFNGYGESLSDYDESVSRIGCGVIMANWL</sequence>
<dbReference type="STRING" id="1603606.DSOUD_3240"/>
<dbReference type="SUPFAM" id="SSF56931">
    <property type="entry name" value="Outer membrane phospholipase A (OMPLA)"/>
    <property type="match status" value="1"/>
</dbReference>
<keyword evidence="16" id="KW-0472">Membrane</keyword>
<comment type="similarity">
    <text evidence="4">Belongs to the phospholipase A1 family.</text>
</comment>
<evidence type="ECO:0000256" key="3">
    <source>
        <dbReference type="ARBA" id="ARBA00004571"/>
    </source>
</evidence>
<keyword evidence="12" id="KW-0378">Hydrolase</keyword>
<evidence type="ECO:0000256" key="17">
    <source>
        <dbReference type="ARBA" id="ARBA00023237"/>
    </source>
</evidence>
<dbReference type="GO" id="GO:0004623">
    <property type="term" value="F:phospholipase A2 activity"/>
    <property type="evidence" value="ECO:0007669"/>
    <property type="project" value="UniProtKB-EC"/>
</dbReference>
<dbReference type="CDD" id="cd00541">
    <property type="entry name" value="OMPLA"/>
    <property type="match status" value="1"/>
</dbReference>
<evidence type="ECO:0000256" key="10">
    <source>
        <dbReference type="ARBA" id="ARBA00022723"/>
    </source>
</evidence>
<feature type="active site" description="Proton acceptor" evidence="19">
    <location>
        <position position="173"/>
    </location>
</feature>
<feature type="active site" description="Nucleophile" evidence="19">
    <location>
        <position position="175"/>
    </location>
</feature>
<dbReference type="InterPro" id="IPR036541">
    <property type="entry name" value="PLipase_A1_sf"/>
</dbReference>
<evidence type="ECO:0000256" key="4">
    <source>
        <dbReference type="ARBA" id="ARBA00010525"/>
    </source>
</evidence>
<feature type="binding site" description="in dimeric form" evidence="20">
    <location>
        <position position="137"/>
    </location>
    <ligand>
        <name>Ca(2+)</name>
        <dbReference type="ChEBI" id="CHEBI:29108"/>
        <label>1</label>
    </ligand>
</feature>
<feature type="chain" id="PRO_5039924623" description="Phosphatidylcholine 1-acylhydrolase" evidence="21">
    <location>
        <begin position="29"/>
        <end position="304"/>
    </location>
</feature>
<dbReference type="Pfam" id="PF02253">
    <property type="entry name" value="PLA1"/>
    <property type="match status" value="1"/>
</dbReference>
<keyword evidence="14" id="KW-0442">Lipid degradation</keyword>
<evidence type="ECO:0000256" key="6">
    <source>
        <dbReference type="ARBA" id="ARBA00013179"/>
    </source>
</evidence>
<dbReference type="EMBL" id="CP010802">
    <property type="protein sequence ID" value="ALC17960.1"/>
    <property type="molecule type" value="Genomic_DNA"/>
</dbReference>
<reference evidence="22 23" key="1">
    <citation type="submission" date="2015-07" db="EMBL/GenBank/DDBJ databases">
        <title>Isolation and Genomic Characterization of a Novel Halophilic Metal-Reducing Deltaproteobacterium from the Deep Subsurface.</title>
        <authorList>
            <person name="Badalamenti J.P."/>
            <person name="Summers Z.M."/>
            <person name="Gralnick J.A."/>
            <person name="Bond D.R."/>
        </authorList>
    </citation>
    <scope>NUCLEOTIDE SEQUENCE [LARGE SCALE GENOMIC DNA]</scope>
    <source>
        <strain evidence="22 23">WTL</strain>
    </source>
</reference>
<keyword evidence="13 20" id="KW-0106">Calcium</keyword>
<evidence type="ECO:0000256" key="19">
    <source>
        <dbReference type="PIRSR" id="PIRSR603187-1"/>
    </source>
</evidence>
<dbReference type="RefSeq" id="WP_053551928.1">
    <property type="nucleotide sequence ID" value="NZ_CP010802.1"/>
</dbReference>
<evidence type="ECO:0000256" key="14">
    <source>
        <dbReference type="ARBA" id="ARBA00022963"/>
    </source>
</evidence>
<feature type="signal peptide" evidence="21">
    <location>
        <begin position="1"/>
        <end position="28"/>
    </location>
</feature>
<comment type="subcellular location">
    <subcellularLocation>
        <location evidence="3">Cell outer membrane</location>
        <topology evidence="3">Multi-pass membrane protein</topology>
    </subcellularLocation>
</comment>
<keyword evidence="17" id="KW-0998">Cell outer membrane</keyword>
<comment type="subunit">
    <text evidence="5">Homodimer; dimerization is reversible, and the dimeric form is the active one.</text>
</comment>
<dbReference type="AlphaFoldDB" id="A0A0M4D946"/>
<dbReference type="GO" id="GO:0008970">
    <property type="term" value="F:phospholipase A1 activity"/>
    <property type="evidence" value="ECO:0007669"/>
    <property type="project" value="UniProtKB-EC"/>
</dbReference>
<evidence type="ECO:0000313" key="22">
    <source>
        <dbReference type="EMBL" id="ALC17960.1"/>
    </source>
</evidence>
<dbReference type="Proteomes" id="UP000057158">
    <property type="component" value="Chromosome"/>
</dbReference>
<keyword evidence="10 20" id="KW-0479">Metal-binding</keyword>
<evidence type="ECO:0000256" key="12">
    <source>
        <dbReference type="ARBA" id="ARBA00022801"/>
    </source>
</evidence>
<accession>A0A0M4D946</accession>
<dbReference type="PATRIC" id="fig|1603606.3.peg.3485"/>
<dbReference type="EC" id="3.1.1.32" evidence="6"/>
<comment type="cofactor">
    <cofactor evidence="20">
        <name>Ca(2+)</name>
        <dbReference type="ChEBI" id="CHEBI:29108"/>
    </cofactor>
    <text evidence="20">Binds 1 Ca(2+) ion per monomer.</text>
</comment>
<comment type="catalytic activity">
    <reaction evidence="1">
        <text>a 1,2-diacyl-sn-glycero-3-phosphocholine + H2O = a 2-acyl-sn-glycero-3-phosphocholine + a fatty acid + H(+)</text>
        <dbReference type="Rhea" id="RHEA:18689"/>
        <dbReference type="ChEBI" id="CHEBI:15377"/>
        <dbReference type="ChEBI" id="CHEBI:15378"/>
        <dbReference type="ChEBI" id="CHEBI:28868"/>
        <dbReference type="ChEBI" id="CHEBI:57643"/>
        <dbReference type="ChEBI" id="CHEBI:57875"/>
        <dbReference type="EC" id="3.1.1.32"/>
    </reaction>
</comment>
<gene>
    <name evidence="22" type="ORF">DSOUD_3240</name>
</gene>
<dbReference type="EC" id="3.1.1.4" evidence="7"/>
<evidence type="ECO:0000256" key="11">
    <source>
        <dbReference type="ARBA" id="ARBA00022729"/>
    </source>
</evidence>
<protein>
    <recommendedName>
        <fullName evidence="18">Phosphatidylcholine 1-acylhydrolase</fullName>
        <ecNumber evidence="6">3.1.1.32</ecNumber>
        <ecNumber evidence="7">3.1.1.4</ecNumber>
    </recommendedName>
</protein>
<evidence type="ECO:0000256" key="7">
    <source>
        <dbReference type="ARBA" id="ARBA00013278"/>
    </source>
</evidence>
<evidence type="ECO:0000256" key="15">
    <source>
        <dbReference type="ARBA" id="ARBA00023098"/>
    </source>
</evidence>
<feature type="binding site" description="in dimeric form" evidence="20">
    <location>
        <position position="183"/>
    </location>
    <ligand>
        <name>Ca(2+)</name>
        <dbReference type="ChEBI" id="CHEBI:29108"/>
        <label>1</label>
    </ligand>
</feature>
<evidence type="ECO:0000256" key="5">
    <source>
        <dbReference type="ARBA" id="ARBA00011702"/>
    </source>
</evidence>
<evidence type="ECO:0000256" key="20">
    <source>
        <dbReference type="PIRSR" id="PIRSR603187-2"/>
    </source>
</evidence>
<dbReference type="Gene3D" id="2.40.230.10">
    <property type="entry name" value="Phospholipase A1"/>
    <property type="match status" value="1"/>
</dbReference>
<dbReference type="PRINTS" id="PR01486">
    <property type="entry name" value="PHPHLIPASEA1"/>
</dbReference>
<name>A0A0M4D946_9BACT</name>
<evidence type="ECO:0000256" key="9">
    <source>
        <dbReference type="ARBA" id="ARBA00022692"/>
    </source>
</evidence>
<keyword evidence="11 21" id="KW-0732">Signal</keyword>
<keyword evidence="9" id="KW-0812">Transmembrane</keyword>
<proteinExistence type="inferred from homology"/>
<dbReference type="KEGG" id="des:DSOUD_3240"/>
<dbReference type="GO" id="GO:0009279">
    <property type="term" value="C:cell outer membrane"/>
    <property type="evidence" value="ECO:0007669"/>
    <property type="project" value="UniProtKB-SubCell"/>
</dbReference>
<evidence type="ECO:0000256" key="16">
    <source>
        <dbReference type="ARBA" id="ARBA00023136"/>
    </source>
</evidence>
<evidence type="ECO:0000256" key="8">
    <source>
        <dbReference type="ARBA" id="ARBA00022452"/>
    </source>
</evidence>
<comment type="catalytic activity">
    <reaction evidence="2">
        <text>a 1,2-diacyl-sn-glycero-3-phosphocholine + H2O = a 1-acyl-sn-glycero-3-phosphocholine + a fatty acid + H(+)</text>
        <dbReference type="Rhea" id="RHEA:15801"/>
        <dbReference type="ChEBI" id="CHEBI:15377"/>
        <dbReference type="ChEBI" id="CHEBI:15378"/>
        <dbReference type="ChEBI" id="CHEBI:28868"/>
        <dbReference type="ChEBI" id="CHEBI:57643"/>
        <dbReference type="ChEBI" id="CHEBI:58168"/>
        <dbReference type="EC" id="3.1.1.4"/>
    </reaction>
</comment>
<evidence type="ECO:0000256" key="18">
    <source>
        <dbReference type="ARBA" id="ARBA00032375"/>
    </source>
</evidence>
<evidence type="ECO:0000256" key="1">
    <source>
        <dbReference type="ARBA" id="ARBA00000111"/>
    </source>
</evidence>
<dbReference type="InterPro" id="IPR003187">
    <property type="entry name" value="PLipase_A1"/>
</dbReference>